<name>A0ABU4GBR2_9BACL</name>
<gene>
    <name evidence="2" type="ORF">QT711_14500</name>
</gene>
<evidence type="ECO:0000313" key="2">
    <source>
        <dbReference type="EMBL" id="MDW0114405.1"/>
    </source>
</evidence>
<dbReference type="Proteomes" id="UP001282284">
    <property type="component" value="Unassembled WGS sequence"/>
</dbReference>
<protein>
    <submittedName>
        <fullName evidence="2">Uncharacterized protein</fullName>
    </submittedName>
</protein>
<dbReference type="EMBL" id="JAUBDI010000016">
    <property type="protein sequence ID" value="MDW0114405.1"/>
    <property type="molecule type" value="Genomic_DNA"/>
</dbReference>
<organism evidence="2 3">
    <name type="scientific">Sporosarcina saromensis</name>
    <dbReference type="NCBI Taxonomy" id="359365"/>
    <lineage>
        <taxon>Bacteria</taxon>
        <taxon>Bacillati</taxon>
        <taxon>Bacillota</taxon>
        <taxon>Bacilli</taxon>
        <taxon>Bacillales</taxon>
        <taxon>Caryophanaceae</taxon>
        <taxon>Sporosarcina</taxon>
    </lineage>
</organism>
<comment type="caution">
    <text evidence="2">The sequence shown here is derived from an EMBL/GenBank/DDBJ whole genome shotgun (WGS) entry which is preliminary data.</text>
</comment>
<feature type="region of interest" description="Disordered" evidence="1">
    <location>
        <begin position="20"/>
        <end position="42"/>
    </location>
</feature>
<keyword evidence="3" id="KW-1185">Reference proteome</keyword>
<evidence type="ECO:0000313" key="3">
    <source>
        <dbReference type="Proteomes" id="UP001282284"/>
    </source>
</evidence>
<sequence length="42" mass="4931">MELSKIPYYEKESLKFQPMKHMQGRIQEMEQASSEGAEVANR</sequence>
<dbReference type="RefSeq" id="WP_317945430.1">
    <property type="nucleotide sequence ID" value="NZ_JAUBDI010000016.1"/>
</dbReference>
<accession>A0ABU4GBR2</accession>
<evidence type="ECO:0000256" key="1">
    <source>
        <dbReference type="SAM" id="MobiDB-lite"/>
    </source>
</evidence>
<reference evidence="2 3" key="1">
    <citation type="submission" date="2023-06" db="EMBL/GenBank/DDBJ databases">
        <title>Sporosarcina sp. nov., isolated from Korean traditional fermented seafood 'Jeotgal'.</title>
        <authorList>
            <person name="Yang A.I."/>
            <person name="Shin N.-R."/>
        </authorList>
    </citation>
    <scope>NUCLEOTIDE SEQUENCE [LARGE SCALE GENOMIC DNA]</scope>
    <source>
        <strain evidence="2 3">KCTC13119</strain>
    </source>
</reference>
<proteinExistence type="predicted"/>